<reference evidence="3 4" key="1">
    <citation type="submission" date="2024-10" db="EMBL/GenBank/DDBJ databases">
        <title>Updated reference genomes for cyclostephanoid diatoms.</title>
        <authorList>
            <person name="Roberts W.R."/>
            <person name="Alverson A.J."/>
        </authorList>
    </citation>
    <scope>NUCLEOTIDE SEQUENCE [LARGE SCALE GENOMIC DNA]</scope>
    <source>
        <strain evidence="3 4">AJA010-31</strain>
    </source>
</reference>
<dbReference type="EMBL" id="JALLPJ020001350">
    <property type="protein sequence ID" value="KAL3768276.1"/>
    <property type="molecule type" value="Genomic_DNA"/>
</dbReference>
<evidence type="ECO:0000313" key="3">
    <source>
        <dbReference type="EMBL" id="KAL3768276.1"/>
    </source>
</evidence>
<evidence type="ECO:0000259" key="2">
    <source>
        <dbReference type="Pfam" id="PF24656"/>
    </source>
</evidence>
<dbReference type="AlphaFoldDB" id="A0ABD3N221"/>
<gene>
    <name evidence="3" type="ORF">ACHAWO_012386</name>
</gene>
<dbReference type="Pfam" id="PF24656">
    <property type="entry name" value="CEPT76_peptidase"/>
    <property type="match status" value="1"/>
</dbReference>
<protein>
    <submittedName>
        <fullName evidence="3">Uncharacterized protein</fullName>
    </submittedName>
</protein>
<dbReference type="PANTHER" id="PTHR20837:SF0">
    <property type="entry name" value="COILED-COIL AND C2 DOMAIN-CONTAINING PROTEIN 2A"/>
    <property type="match status" value="1"/>
</dbReference>
<accession>A0ABD3N221</accession>
<organism evidence="3 4">
    <name type="scientific">Cyclotella atomus</name>
    <dbReference type="NCBI Taxonomy" id="382360"/>
    <lineage>
        <taxon>Eukaryota</taxon>
        <taxon>Sar</taxon>
        <taxon>Stramenopiles</taxon>
        <taxon>Ochrophyta</taxon>
        <taxon>Bacillariophyta</taxon>
        <taxon>Coscinodiscophyceae</taxon>
        <taxon>Thalassiosirophycidae</taxon>
        <taxon>Stephanodiscales</taxon>
        <taxon>Stephanodiscaceae</taxon>
        <taxon>Cyclotella</taxon>
    </lineage>
</organism>
<evidence type="ECO:0000259" key="1">
    <source>
        <dbReference type="Pfam" id="PF24652"/>
    </source>
</evidence>
<dbReference type="PANTHER" id="PTHR20837">
    <property type="entry name" value="CENTROSOMAL PROTEIN-RELATED"/>
    <property type="match status" value="1"/>
</dbReference>
<sequence length="445" mass="50005">MTQLLNYTFMGSATIPLGTVLRMKEGFVRCKSPDYIVGYINQPNTITMLGNFEDGEAQGSIRPSTMLRIHATLDPIATAPTKSPPDFPRNECREVLSRVQQFSERYLEGTNCSVLWPDIHGVGYLTSRFLTAQNPPKIRAMTLEACAHYVSLIPSKRTWSSLKRLNMSQHLVLTSTQTLDILAGDAAEHAVLLANYFMYLGKKNPAEYNAHVCLVLGCSIPEGNTVWVMRKSSSGDVLLWDATSGCAFSREDDSIPLQKVYCLVSKENIYANLHQETKPHSLDFDLTNPKKWAPLHNTDDQVPLDITTIQEETLTYSPPNHSYARELQDELKETIKSAMREWRRTTTSFRTDTVPKLVSILERLEQAKLGSKDVVVPLEVLSKTRNVSGFALHFAYTNTDDVLRSVKATEIHENRNPHVEFSLGIRVFAYPGGALSVWIFLSTMT</sequence>
<dbReference type="Pfam" id="PF24652">
    <property type="entry name" value="CEP76_C"/>
    <property type="match status" value="1"/>
</dbReference>
<feature type="domain" description="Centrosomal protein of 76 kDa C-terminal" evidence="1">
    <location>
        <begin position="320"/>
        <end position="442"/>
    </location>
</feature>
<dbReference type="InterPro" id="IPR056288">
    <property type="entry name" value="CEP76_C"/>
</dbReference>
<dbReference type="InterPro" id="IPR056290">
    <property type="entry name" value="CEPT76/DRC7_peptidase-like_dom"/>
</dbReference>
<evidence type="ECO:0000313" key="4">
    <source>
        <dbReference type="Proteomes" id="UP001530400"/>
    </source>
</evidence>
<dbReference type="Proteomes" id="UP001530400">
    <property type="component" value="Unassembled WGS sequence"/>
</dbReference>
<keyword evidence="4" id="KW-1185">Reference proteome</keyword>
<proteinExistence type="predicted"/>
<dbReference type="InterPro" id="IPR052434">
    <property type="entry name" value="Tectonic-like_complex_comp"/>
</dbReference>
<name>A0ABD3N221_9STRA</name>
<feature type="domain" description="CEP76/DRC7 peptidase-like" evidence="2">
    <location>
        <begin position="174"/>
        <end position="295"/>
    </location>
</feature>
<comment type="caution">
    <text evidence="3">The sequence shown here is derived from an EMBL/GenBank/DDBJ whole genome shotgun (WGS) entry which is preliminary data.</text>
</comment>